<dbReference type="EMBL" id="CAJVPU010003083">
    <property type="protein sequence ID" value="CAG8512791.1"/>
    <property type="molecule type" value="Genomic_DNA"/>
</dbReference>
<sequence length="333" mass="37990">HTNSDCFNASFTSNTSVDSIDSSDGTLDNDDIGSICENESETSDKEGQNEDRTKKDVDHVIDYSKVANTQHNTQTWVNTINEYFKNLNLPERMDKPYAPTSIHNCYCGIARHLLNKSCQDPKPNIFDKNQFPRLYSTIDGKIKLVQDTSSRRVNKSDSLTNNEIAQILNHEELLQDTPTAITYRVYFWLCLLCGLRGGDAKRLQYDHVKEGRVCRIPPDTQDRFTPVRDILYYMLRRGKHFTSKEFFLKIAYKKESSESSSNSSRPPLAPISNSDNQIARRIRPRISKPRPFKPFDASKPFVSPLKKASAKIIEEDTQEILPAITSNSAQEMP</sequence>
<name>A0ACA9L614_9GLOM</name>
<protein>
    <submittedName>
        <fullName evidence="1">3351_t:CDS:1</fullName>
    </submittedName>
</protein>
<dbReference type="Proteomes" id="UP000789702">
    <property type="component" value="Unassembled WGS sequence"/>
</dbReference>
<feature type="non-terminal residue" evidence="1">
    <location>
        <position position="1"/>
    </location>
</feature>
<comment type="caution">
    <text evidence="1">The sequence shown here is derived from an EMBL/GenBank/DDBJ whole genome shotgun (WGS) entry which is preliminary data.</text>
</comment>
<keyword evidence="2" id="KW-1185">Reference proteome</keyword>
<gene>
    <name evidence="1" type="ORF">DHETER_LOCUS3542</name>
</gene>
<accession>A0ACA9L614</accession>
<evidence type="ECO:0000313" key="2">
    <source>
        <dbReference type="Proteomes" id="UP000789702"/>
    </source>
</evidence>
<evidence type="ECO:0000313" key="1">
    <source>
        <dbReference type="EMBL" id="CAG8512791.1"/>
    </source>
</evidence>
<organism evidence="1 2">
    <name type="scientific">Dentiscutata heterogama</name>
    <dbReference type="NCBI Taxonomy" id="1316150"/>
    <lineage>
        <taxon>Eukaryota</taxon>
        <taxon>Fungi</taxon>
        <taxon>Fungi incertae sedis</taxon>
        <taxon>Mucoromycota</taxon>
        <taxon>Glomeromycotina</taxon>
        <taxon>Glomeromycetes</taxon>
        <taxon>Diversisporales</taxon>
        <taxon>Gigasporaceae</taxon>
        <taxon>Dentiscutata</taxon>
    </lineage>
</organism>
<proteinExistence type="predicted"/>
<reference evidence="1" key="1">
    <citation type="submission" date="2021-06" db="EMBL/GenBank/DDBJ databases">
        <authorList>
            <person name="Kallberg Y."/>
            <person name="Tangrot J."/>
            <person name="Rosling A."/>
        </authorList>
    </citation>
    <scope>NUCLEOTIDE SEQUENCE</scope>
    <source>
        <strain evidence="1">IL203A</strain>
    </source>
</reference>